<dbReference type="AlphaFoldDB" id="A0A7K0DC89"/>
<sequence length="209" mass="23082">MEGATVSVAVDFGSSFGAGPYTARDLHNGPEEGKGFELWNGWLVEKMSPSLRHNRMGRGLRSVFIEAARRAGADVLIDGGEYEFAFPGAVRKPDVFIIDAKAEEAGFLEGELYLDPSDLLLVAEVVSPRSGSEAHDRKIKRDEYARAGIPHYWIVDFAPVARIEALDLERGRYVRKALVTGDDVLVVEQPFEISVSPNVLFELGRRDFA</sequence>
<evidence type="ECO:0000259" key="1">
    <source>
        <dbReference type="Pfam" id="PF05685"/>
    </source>
</evidence>
<dbReference type="PANTHER" id="PTHR35400">
    <property type="entry name" value="SLR1083 PROTEIN"/>
    <property type="match status" value="1"/>
</dbReference>
<comment type="caution">
    <text evidence="2">The sequence shown here is derived from an EMBL/GenBank/DDBJ whole genome shotgun (WGS) entry which is preliminary data.</text>
</comment>
<dbReference type="InterPro" id="IPR011335">
    <property type="entry name" value="Restrct_endonuc-II-like"/>
</dbReference>
<gene>
    <name evidence="2" type="ORF">NRB20_62780</name>
</gene>
<dbReference type="Gene3D" id="3.90.1570.10">
    <property type="entry name" value="tt1808, chain A"/>
    <property type="match status" value="1"/>
</dbReference>
<keyword evidence="3" id="KW-1185">Reference proteome</keyword>
<dbReference type="CDD" id="cd06260">
    <property type="entry name" value="DUF820-like"/>
    <property type="match status" value="1"/>
</dbReference>
<reference evidence="2 3" key="1">
    <citation type="submission" date="2019-10" db="EMBL/GenBank/DDBJ databases">
        <title>Nocardia macrotermitis sp. nov. and Nocardia aurantia sp. nov., isolated from the gut of fungus growing-termite Macrotermes natalensis.</title>
        <authorList>
            <person name="Benndorf R."/>
            <person name="Schwitalla J."/>
            <person name="Martin K."/>
            <person name="De Beer W."/>
            <person name="Kaster A.-K."/>
            <person name="Vollmers J."/>
            <person name="Poulsen M."/>
            <person name="Beemelmanns C."/>
        </authorList>
    </citation>
    <scope>NUCLEOTIDE SEQUENCE [LARGE SCALE GENOMIC DNA]</scope>
    <source>
        <strain evidence="2 3">RB20</strain>
    </source>
</reference>
<proteinExistence type="predicted"/>
<evidence type="ECO:0000313" key="3">
    <source>
        <dbReference type="Proteomes" id="UP000438448"/>
    </source>
</evidence>
<dbReference type="SUPFAM" id="SSF52980">
    <property type="entry name" value="Restriction endonuclease-like"/>
    <property type="match status" value="1"/>
</dbReference>
<name>A0A7K0DC89_9NOCA</name>
<evidence type="ECO:0000313" key="2">
    <source>
        <dbReference type="EMBL" id="MQY23151.1"/>
    </source>
</evidence>
<dbReference type="OrthoDB" id="9799703at2"/>
<accession>A0A7K0DC89</accession>
<dbReference type="PANTHER" id="PTHR35400:SF3">
    <property type="entry name" value="SLL1072 PROTEIN"/>
    <property type="match status" value="1"/>
</dbReference>
<feature type="domain" description="Putative restriction endonuclease" evidence="1">
    <location>
        <begin position="31"/>
        <end position="194"/>
    </location>
</feature>
<organism evidence="2 3">
    <name type="scientific">Nocardia macrotermitis</name>
    <dbReference type="NCBI Taxonomy" id="2585198"/>
    <lineage>
        <taxon>Bacteria</taxon>
        <taxon>Bacillati</taxon>
        <taxon>Actinomycetota</taxon>
        <taxon>Actinomycetes</taxon>
        <taxon>Mycobacteriales</taxon>
        <taxon>Nocardiaceae</taxon>
        <taxon>Nocardia</taxon>
    </lineage>
</organism>
<dbReference type="InterPro" id="IPR012296">
    <property type="entry name" value="Nuclease_put_TT1808"/>
</dbReference>
<dbReference type="Pfam" id="PF05685">
    <property type="entry name" value="Uma2"/>
    <property type="match status" value="1"/>
</dbReference>
<protein>
    <recommendedName>
        <fullName evidence="1">Putative restriction endonuclease domain-containing protein</fullName>
    </recommendedName>
</protein>
<dbReference type="EMBL" id="WEGK01000017">
    <property type="protein sequence ID" value="MQY23151.1"/>
    <property type="molecule type" value="Genomic_DNA"/>
</dbReference>
<dbReference type="Proteomes" id="UP000438448">
    <property type="component" value="Unassembled WGS sequence"/>
</dbReference>
<dbReference type="InterPro" id="IPR008538">
    <property type="entry name" value="Uma2"/>
</dbReference>